<feature type="region of interest" description="Disordered" evidence="1">
    <location>
        <begin position="193"/>
        <end position="225"/>
    </location>
</feature>
<protein>
    <submittedName>
        <fullName evidence="2">Uncharacterized protein</fullName>
    </submittedName>
</protein>
<feature type="compositionally biased region" description="Basic residues" evidence="1">
    <location>
        <begin position="215"/>
        <end position="225"/>
    </location>
</feature>
<reference evidence="2 3" key="1">
    <citation type="submission" date="2019-09" db="EMBL/GenBank/DDBJ databases">
        <title>Phages that infect the bacterial plant pathogen.</title>
        <authorList>
            <person name="Lightbourn L."/>
            <person name="Amarillas L."/>
            <person name="Estrada M."/>
            <person name="Leon R."/>
            <person name="Figueroa L."/>
        </authorList>
    </citation>
    <scope>NUCLEOTIDE SEQUENCE [LARGE SCALE GENOMIC DNA]</scope>
</reference>
<sequence length="225" mass="25894">MKPLTAYANLEADRLKALARPEPELPTVDDWASTMATAPLWDEKALADRPVEPYRYQKDMIAAMQADDARRWPMELVMPRIGVEGFVRAWTSIRRFNEQMAKMDWSGIDLTATASTTGRIPRAIPGCTCWLCRGQSIRDADDTADYTDVSRKLFYTDFSKVEARVISMLPEWAMPYSGRRFFVLDEVTPMSDVREKQRAHDTMQRRGGGKGEKARQRKFRNQFTK</sequence>
<dbReference type="KEGG" id="vg:62680317"/>
<dbReference type="GeneID" id="62680317"/>
<evidence type="ECO:0000313" key="3">
    <source>
        <dbReference type="Proteomes" id="UP000383418"/>
    </source>
</evidence>
<accession>A0A5Q2U8B7</accession>
<organism evidence="2 3">
    <name type="scientific">Bacteriophage Phobos</name>
    <dbReference type="NCBI Taxonomy" id="2662138"/>
    <lineage>
        <taxon>Viruses</taxon>
        <taxon>Duplodnaviria</taxon>
        <taxon>Heunggongvirae</taxon>
        <taxon>Uroviricota</taxon>
        <taxon>Caudoviricetes</taxon>
        <taxon>Casjensviridae</taxon>
        <taxon>Phobosvirus</taxon>
        <taxon>Phobosvirus phobos</taxon>
    </lineage>
</organism>
<keyword evidence="3" id="KW-1185">Reference proteome</keyword>
<name>A0A5Q2U8B7_9CAUD</name>
<dbReference type="RefSeq" id="YP_009997799.1">
    <property type="nucleotide sequence ID" value="NC_052977.1"/>
</dbReference>
<evidence type="ECO:0000256" key="1">
    <source>
        <dbReference type="SAM" id="MobiDB-lite"/>
    </source>
</evidence>
<evidence type="ECO:0000313" key="2">
    <source>
        <dbReference type="EMBL" id="QGH45016.1"/>
    </source>
</evidence>
<feature type="compositionally biased region" description="Basic and acidic residues" evidence="1">
    <location>
        <begin position="193"/>
        <end position="214"/>
    </location>
</feature>
<dbReference type="Proteomes" id="UP000383418">
    <property type="component" value="Segment"/>
</dbReference>
<proteinExistence type="predicted"/>
<dbReference type="EMBL" id="MN478374">
    <property type="protein sequence ID" value="QGH45016.1"/>
    <property type="molecule type" value="Genomic_DNA"/>
</dbReference>